<protein>
    <submittedName>
        <fullName evidence="1">Uncharacterized protein</fullName>
    </submittedName>
</protein>
<reference evidence="1" key="1">
    <citation type="journal article" date="2015" name="Nature">
        <title>Complex archaea that bridge the gap between prokaryotes and eukaryotes.</title>
        <authorList>
            <person name="Spang A."/>
            <person name="Saw J.H."/>
            <person name="Jorgensen S.L."/>
            <person name="Zaremba-Niedzwiedzka K."/>
            <person name="Martijn J."/>
            <person name="Lind A.E."/>
            <person name="van Eijk R."/>
            <person name="Schleper C."/>
            <person name="Guy L."/>
            <person name="Ettema T.J."/>
        </authorList>
    </citation>
    <scope>NUCLEOTIDE SEQUENCE</scope>
</reference>
<sequence length="47" mass="5474">MLFSIINDKIDDCVVVEGDTIEECQTKTMEELHKRGWDMSDCHSEEL</sequence>
<dbReference type="AlphaFoldDB" id="A0A0F9RPN8"/>
<proteinExistence type="predicted"/>
<gene>
    <name evidence="1" type="ORF">LCGC14_0619440</name>
</gene>
<evidence type="ECO:0000313" key="1">
    <source>
        <dbReference type="EMBL" id="KKN51767.1"/>
    </source>
</evidence>
<dbReference type="EMBL" id="LAZR01001049">
    <property type="protein sequence ID" value="KKN51767.1"/>
    <property type="molecule type" value="Genomic_DNA"/>
</dbReference>
<comment type="caution">
    <text evidence="1">The sequence shown here is derived from an EMBL/GenBank/DDBJ whole genome shotgun (WGS) entry which is preliminary data.</text>
</comment>
<organism evidence="1">
    <name type="scientific">marine sediment metagenome</name>
    <dbReference type="NCBI Taxonomy" id="412755"/>
    <lineage>
        <taxon>unclassified sequences</taxon>
        <taxon>metagenomes</taxon>
        <taxon>ecological metagenomes</taxon>
    </lineage>
</organism>
<accession>A0A0F9RPN8</accession>
<name>A0A0F9RPN8_9ZZZZ</name>